<name>A0ABU2TKU8_9ACTN</name>
<evidence type="ECO:0000313" key="2">
    <source>
        <dbReference type="Proteomes" id="UP001183809"/>
    </source>
</evidence>
<gene>
    <name evidence="1" type="ORF">RM764_00830</name>
</gene>
<keyword evidence="2" id="KW-1185">Reference proteome</keyword>
<reference evidence="2" key="1">
    <citation type="submission" date="2023-07" db="EMBL/GenBank/DDBJ databases">
        <title>30 novel species of actinomycetes from the DSMZ collection.</title>
        <authorList>
            <person name="Nouioui I."/>
        </authorList>
    </citation>
    <scope>NUCLEOTIDE SEQUENCE [LARGE SCALE GENOMIC DNA]</scope>
    <source>
        <strain evidence="2">DSM 41699</strain>
    </source>
</reference>
<dbReference type="RefSeq" id="WP_311690652.1">
    <property type="nucleotide sequence ID" value="NZ_JAVREY010000001.1"/>
</dbReference>
<proteinExistence type="predicted"/>
<protein>
    <submittedName>
        <fullName evidence="1">Uncharacterized protein</fullName>
    </submittedName>
</protein>
<accession>A0ABU2TKU8</accession>
<organism evidence="1 2">
    <name type="scientific">Streptomyces gibsoniae</name>
    <dbReference type="NCBI Taxonomy" id="3075529"/>
    <lineage>
        <taxon>Bacteria</taxon>
        <taxon>Bacillati</taxon>
        <taxon>Actinomycetota</taxon>
        <taxon>Actinomycetes</taxon>
        <taxon>Kitasatosporales</taxon>
        <taxon>Streptomycetaceae</taxon>
        <taxon>Streptomyces</taxon>
    </lineage>
</organism>
<comment type="caution">
    <text evidence="1">The sequence shown here is derived from an EMBL/GenBank/DDBJ whole genome shotgun (WGS) entry which is preliminary data.</text>
</comment>
<dbReference type="InterPro" id="IPR054383">
    <property type="entry name" value="PspAB-like"/>
</dbReference>
<dbReference type="EMBL" id="JAVREY010000001">
    <property type="protein sequence ID" value="MDT0461553.1"/>
    <property type="molecule type" value="Genomic_DNA"/>
</dbReference>
<sequence>MGLLDILLGRTKPVAPDLDQLFALPSAAVTLQAAAGFTPTGGGAVCFATVEGGAFEQTHREVQALLDADADRTGPPVELRQDDYGYSWLVSQRTPDQLPQLVNDLHAVNSSMEVNGFGPQLLCSLAGFEYVSANQGDAGHDGGRADRKLALVYLYKRGTFYPFAPLPGSAQSRDSALELQVKAALASDLRIEQDLSRWFPVWGAPGL</sequence>
<dbReference type="Pfam" id="PF22742">
    <property type="entry name" value="PspAB"/>
    <property type="match status" value="1"/>
</dbReference>
<dbReference type="Proteomes" id="UP001183809">
    <property type="component" value="Unassembled WGS sequence"/>
</dbReference>
<evidence type="ECO:0000313" key="1">
    <source>
        <dbReference type="EMBL" id="MDT0461553.1"/>
    </source>
</evidence>